<evidence type="ECO:0000313" key="1">
    <source>
        <dbReference type="EMBL" id="JAH10496.1"/>
    </source>
</evidence>
<sequence>MLSSMSSKLVYAVGLLGNLSDI</sequence>
<reference evidence="1" key="1">
    <citation type="submission" date="2014-11" db="EMBL/GenBank/DDBJ databases">
        <authorList>
            <person name="Amaro Gonzalez C."/>
        </authorList>
    </citation>
    <scope>NUCLEOTIDE SEQUENCE</scope>
</reference>
<name>A0A0E9Q0T3_ANGAN</name>
<accession>A0A0E9Q0T3</accession>
<dbReference type="AlphaFoldDB" id="A0A0E9Q0T3"/>
<organism evidence="1">
    <name type="scientific">Anguilla anguilla</name>
    <name type="common">European freshwater eel</name>
    <name type="synonym">Muraena anguilla</name>
    <dbReference type="NCBI Taxonomy" id="7936"/>
    <lineage>
        <taxon>Eukaryota</taxon>
        <taxon>Metazoa</taxon>
        <taxon>Chordata</taxon>
        <taxon>Craniata</taxon>
        <taxon>Vertebrata</taxon>
        <taxon>Euteleostomi</taxon>
        <taxon>Actinopterygii</taxon>
        <taxon>Neopterygii</taxon>
        <taxon>Teleostei</taxon>
        <taxon>Anguilliformes</taxon>
        <taxon>Anguillidae</taxon>
        <taxon>Anguilla</taxon>
    </lineage>
</organism>
<reference evidence="1" key="2">
    <citation type="journal article" date="2015" name="Fish Shellfish Immunol.">
        <title>Early steps in the European eel (Anguilla anguilla)-Vibrio vulnificus interaction in the gills: Role of the RtxA13 toxin.</title>
        <authorList>
            <person name="Callol A."/>
            <person name="Pajuelo D."/>
            <person name="Ebbesson L."/>
            <person name="Teles M."/>
            <person name="MacKenzie S."/>
            <person name="Amaro C."/>
        </authorList>
    </citation>
    <scope>NUCLEOTIDE SEQUENCE</scope>
</reference>
<protein>
    <submittedName>
        <fullName evidence="1">Uncharacterized protein</fullName>
    </submittedName>
</protein>
<dbReference type="EMBL" id="GBXM01098081">
    <property type="protein sequence ID" value="JAH10496.1"/>
    <property type="molecule type" value="Transcribed_RNA"/>
</dbReference>
<proteinExistence type="predicted"/>